<protein>
    <recommendedName>
        <fullName evidence="3">HNH endonuclease</fullName>
    </recommendedName>
</protein>
<dbReference type="OrthoDB" id="9816185at2"/>
<accession>A0A1H0VLT6</accession>
<keyword evidence="2" id="KW-1185">Reference proteome</keyword>
<evidence type="ECO:0000313" key="2">
    <source>
        <dbReference type="Proteomes" id="UP000198597"/>
    </source>
</evidence>
<dbReference type="Proteomes" id="UP000198597">
    <property type="component" value="Unassembled WGS sequence"/>
</dbReference>
<proteinExistence type="predicted"/>
<gene>
    <name evidence="1" type="ORF">SAMN04488529_11766</name>
</gene>
<evidence type="ECO:0000313" key="1">
    <source>
        <dbReference type="EMBL" id="SDP79251.1"/>
    </source>
</evidence>
<name>A0A1H0VLT6_9CLOT</name>
<organism evidence="1 2">
    <name type="scientific">Clostridium gasigenes</name>
    <dbReference type="NCBI Taxonomy" id="94869"/>
    <lineage>
        <taxon>Bacteria</taxon>
        <taxon>Bacillati</taxon>
        <taxon>Bacillota</taxon>
        <taxon>Clostridia</taxon>
        <taxon>Eubacteriales</taxon>
        <taxon>Clostridiaceae</taxon>
        <taxon>Clostridium</taxon>
    </lineage>
</organism>
<reference evidence="1 2" key="1">
    <citation type="submission" date="2016-10" db="EMBL/GenBank/DDBJ databases">
        <authorList>
            <person name="de Groot N.N."/>
        </authorList>
    </citation>
    <scope>NUCLEOTIDE SEQUENCE [LARGE SCALE GENOMIC DNA]</scope>
    <source>
        <strain evidence="1 2">DSM 12272</strain>
    </source>
</reference>
<dbReference type="Gene3D" id="1.10.30.50">
    <property type="match status" value="1"/>
</dbReference>
<evidence type="ECO:0008006" key="3">
    <source>
        <dbReference type="Google" id="ProtNLM"/>
    </source>
</evidence>
<sequence>MISIKISTYQESKLKEIFEKWFLKNSRNLKEFKSNISKDENLRKIIFFNPEEDYYCLIEDINNECDIDGKRGLCKKYLERFFYAKFDNEEVRRLYVRDDLKVTKETRKYFFRKYKNLRASQGFKLARNLNVSVCPYCNRNYLELYSYKDKGNNIKQIFKGELDHFFNKSKYPYLAISLFNIIPCCKICNHEKLDDEREVMYPYSENLEENYKFELSMLSREDKLDKVFHEEVQNIESKINDITYITGVSDNFKIYIKALDNENWDGINNSNNIFRLEQKYNSSKSYVKELLKKKMIYSDDYLQEMSEVFKDLFDSPEEIKQLVFANEFDNSGHNVRPLSKLTYDILKQLDER</sequence>
<dbReference type="EMBL" id="FNJM01000017">
    <property type="protein sequence ID" value="SDP79251.1"/>
    <property type="molecule type" value="Genomic_DNA"/>
</dbReference>
<dbReference type="AlphaFoldDB" id="A0A1H0VLT6"/>
<dbReference type="STRING" id="94869.SAMN04488529_11766"/>
<dbReference type="RefSeq" id="WP_089972868.1">
    <property type="nucleotide sequence ID" value="NZ_FNJM01000017.1"/>
</dbReference>